<dbReference type="InterPro" id="IPR051888">
    <property type="entry name" value="UPF0148_domain"/>
</dbReference>
<keyword evidence="3" id="KW-1185">Reference proteome</keyword>
<name>A0A8V0X0C7_CHICK</name>
<dbReference type="Pfam" id="PF06677">
    <property type="entry name" value="Auto_anti-p27"/>
    <property type="match status" value="1"/>
</dbReference>
<reference evidence="2" key="3">
    <citation type="submission" date="2025-09" db="UniProtKB">
        <authorList>
            <consortium name="Ensembl"/>
        </authorList>
    </citation>
    <scope>IDENTIFICATION</scope>
    <source>
        <strain evidence="2">broiler</strain>
    </source>
</reference>
<feature type="region of interest" description="Disordered" evidence="1">
    <location>
        <begin position="87"/>
        <end position="136"/>
    </location>
</feature>
<sequence length="205" mass="21472">MALNAGTDPDLGGGAAEEERRERQERISRALGQYLLRGYRMLGSCCPQCQTILLQDRQQQLYCVTCQELEGDKGYGMGLTPCPPLSTAPQPPPCHPDAPRPKHCEGAAAAAGHPPPPPPPSPPRPPSPPPPTPYHIPAAVAAAEAAVLGKLRWAAQELPPHPTAEGSAQLCVLIRSCAEALRALRGLGVTPPTPTPQTGTPPPAP</sequence>
<dbReference type="AlphaFoldDB" id="A0A8V0X0C7"/>
<dbReference type="Proteomes" id="UP000000539">
    <property type="component" value="Chromosome 39"/>
</dbReference>
<reference evidence="2" key="2">
    <citation type="submission" date="2025-08" db="UniProtKB">
        <authorList>
            <consortium name="Ensembl"/>
        </authorList>
    </citation>
    <scope>IDENTIFICATION</scope>
    <source>
        <strain evidence="2">broiler</strain>
    </source>
</reference>
<gene>
    <name evidence="2" type="primary">ZNRD2</name>
</gene>
<dbReference type="OrthoDB" id="28939at2759"/>
<feature type="compositionally biased region" description="Pro residues" evidence="1">
    <location>
        <begin position="191"/>
        <end position="205"/>
    </location>
</feature>
<dbReference type="GeneTree" id="ENSGT00390000013169"/>
<evidence type="ECO:0000256" key="1">
    <source>
        <dbReference type="SAM" id="MobiDB-lite"/>
    </source>
</evidence>
<dbReference type="PANTHER" id="PTHR16537">
    <property type="entry name" value="SJOEGREN SYNDROME/SCLERODERMA AUTOANTIGEN 1"/>
    <property type="match status" value="1"/>
</dbReference>
<organism evidence="2 3">
    <name type="scientific">Gallus gallus</name>
    <name type="common">Chicken</name>
    <dbReference type="NCBI Taxonomy" id="9031"/>
    <lineage>
        <taxon>Eukaryota</taxon>
        <taxon>Metazoa</taxon>
        <taxon>Chordata</taxon>
        <taxon>Craniata</taxon>
        <taxon>Vertebrata</taxon>
        <taxon>Euteleostomi</taxon>
        <taxon>Archelosauria</taxon>
        <taxon>Archosauria</taxon>
        <taxon>Dinosauria</taxon>
        <taxon>Saurischia</taxon>
        <taxon>Theropoda</taxon>
        <taxon>Coelurosauria</taxon>
        <taxon>Aves</taxon>
        <taxon>Neognathae</taxon>
        <taxon>Galloanserae</taxon>
        <taxon>Galliformes</taxon>
        <taxon>Phasianidae</taxon>
        <taxon>Phasianinae</taxon>
        <taxon>Gallus</taxon>
    </lineage>
</organism>
<feature type="region of interest" description="Disordered" evidence="1">
    <location>
        <begin position="1"/>
        <end position="24"/>
    </location>
</feature>
<dbReference type="PANTHER" id="PTHR16537:SF1">
    <property type="entry name" value="PROTEIN ZNRD2"/>
    <property type="match status" value="1"/>
</dbReference>
<reference evidence="2" key="1">
    <citation type="submission" date="2020-11" db="EMBL/GenBank/DDBJ databases">
        <title>Gallus gallus (Chicken) genome, bGalGal1, GRCg7b, maternal haplotype autosomes + Z &amp; W.</title>
        <authorList>
            <person name="Warren W."/>
            <person name="Formenti G."/>
            <person name="Fedrigo O."/>
            <person name="Haase B."/>
            <person name="Mountcastle J."/>
            <person name="Balacco J."/>
            <person name="Tracey A."/>
            <person name="Schneider V."/>
            <person name="Okimoto R."/>
            <person name="Cheng H."/>
            <person name="Hawken R."/>
            <person name="Howe K."/>
            <person name="Jarvis E.D."/>
        </authorList>
    </citation>
    <scope>NUCLEOTIDE SEQUENCE [LARGE SCALE GENOMIC DNA]</scope>
    <source>
        <strain evidence="2">Broiler</strain>
    </source>
</reference>
<evidence type="ECO:0000313" key="3">
    <source>
        <dbReference type="Proteomes" id="UP000000539"/>
    </source>
</evidence>
<proteinExistence type="predicted"/>
<evidence type="ECO:0000313" key="2">
    <source>
        <dbReference type="Ensembl" id="ENSGALP00010000586.1"/>
    </source>
</evidence>
<dbReference type="Ensembl" id="ENSGALT00010001211.1">
    <property type="protein sequence ID" value="ENSGALP00010000586.1"/>
    <property type="gene ID" value="ENSGALG00010000578.1"/>
</dbReference>
<evidence type="ECO:0008006" key="4">
    <source>
        <dbReference type="Google" id="ProtNLM"/>
    </source>
</evidence>
<feature type="region of interest" description="Disordered" evidence="1">
    <location>
        <begin position="186"/>
        <end position="205"/>
    </location>
</feature>
<accession>A0A8V0X0C7</accession>
<dbReference type="GlyGen" id="A0A8V0X0C7">
    <property type="glycosylation" value="2 sites"/>
</dbReference>
<protein>
    <recommendedName>
        <fullName evidence="4">Sjoegren syndrome/scleroderma autoantigen 1</fullName>
    </recommendedName>
</protein>
<feature type="compositionally biased region" description="Pro residues" evidence="1">
    <location>
        <begin position="87"/>
        <end position="96"/>
    </location>
</feature>
<feature type="compositionally biased region" description="Pro residues" evidence="1">
    <location>
        <begin position="113"/>
        <end position="134"/>
    </location>
</feature>
<dbReference type="InterPro" id="IPR009563">
    <property type="entry name" value="SSSCA1"/>
</dbReference>